<organism evidence="6 7">
    <name type="scientific">Candidatus Enterenecus faecium</name>
    <dbReference type="NCBI Taxonomy" id="2840780"/>
    <lineage>
        <taxon>Bacteria</taxon>
        <taxon>Bacillati</taxon>
        <taxon>Bacillota</taxon>
        <taxon>Clostridia</taxon>
        <taxon>Eubacteriales</taxon>
        <taxon>Candidatus Enterenecus</taxon>
    </lineage>
</organism>
<name>A0A9D0YRC6_9FIRM</name>
<evidence type="ECO:0000256" key="4">
    <source>
        <dbReference type="ARBA" id="ARBA00023163"/>
    </source>
</evidence>
<keyword evidence="4" id="KW-0804">Transcription</keyword>
<dbReference type="AlphaFoldDB" id="A0A9D0YRC6"/>
<evidence type="ECO:0000256" key="3">
    <source>
        <dbReference type="ARBA" id="ARBA00023125"/>
    </source>
</evidence>
<comment type="caution">
    <text evidence="6">The sequence shown here is derived from an EMBL/GenBank/DDBJ whole genome shotgun (WGS) entry which is preliminary data.</text>
</comment>
<evidence type="ECO:0000256" key="1">
    <source>
        <dbReference type="ARBA" id="ARBA00022490"/>
    </source>
</evidence>
<dbReference type="PROSITE" id="PS50930">
    <property type="entry name" value="HTH_LYTTR"/>
    <property type="match status" value="1"/>
</dbReference>
<dbReference type="Pfam" id="PF04397">
    <property type="entry name" value="LytTR"/>
    <property type="match status" value="1"/>
</dbReference>
<accession>A0A9D0YRC6</accession>
<feature type="domain" description="HTH LytTR-type" evidence="5">
    <location>
        <begin position="42"/>
        <end position="146"/>
    </location>
</feature>
<dbReference type="EMBL" id="DVFO01000031">
    <property type="protein sequence ID" value="HIQ60599.1"/>
    <property type="molecule type" value="Genomic_DNA"/>
</dbReference>
<sequence length="146" mass="16548">MQVEIKLDPNCEQTRIVVVTAQVDEQIYDLVQQLSQQSSTILSGFRGEEAEILDPSQLVRVYASDGKVMAVTTGGEYLLKMRLYEVEKRLDKRSFVRISHSEIINLKHVKKFDLSYTGTICVCFLDGSTSYVSRRNVAKIKEVLGL</sequence>
<proteinExistence type="predicted"/>
<gene>
    <name evidence="6" type="ORF">IAD31_03265</name>
</gene>
<evidence type="ECO:0000313" key="6">
    <source>
        <dbReference type="EMBL" id="HIQ60599.1"/>
    </source>
</evidence>
<dbReference type="SMART" id="SM00850">
    <property type="entry name" value="LytTR"/>
    <property type="match status" value="1"/>
</dbReference>
<dbReference type="Proteomes" id="UP000886879">
    <property type="component" value="Unassembled WGS sequence"/>
</dbReference>
<dbReference type="GO" id="GO:0000156">
    <property type="term" value="F:phosphorelay response regulator activity"/>
    <property type="evidence" value="ECO:0007669"/>
    <property type="project" value="InterPro"/>
</dbReference>
<keyword evidence="3" id="KW-0238">DNA-binding</keyword>
<keyword evidence="2" id="KW-0805">Transcription regulation</keyword>
<dbReference type="InterPro" id="IPR046947">
    <property type="entry name" value="LytR-like"/>
</dbReference>
<dbReference type="Gene3D" id="2.40.50.1020">
    <property type="entry name" value="LytTr DNA-binding domain"/>
    <property type="match status" value="1"/>
</dbReference>
<evidence type="ECO:0000259" key="5">
    <source>
        <dbReference type="PROSITE" id="PS50930"/>
    </source>
</evidence>
<dbReference type="PANTHER" id="PTHR37299:SF2">
    <property type="entry name" value="HTH LYTTR-TYPE DOMAIN-CONTAINING PROTEIN"/>
    <property type="match status" value="1"/>
</dbReference>
<dbReference type="InterPro" id="IPR007492">
    <property type="entry name" value="LytTR_DNA-bd_dom"/>
</dbReference>
<dbReference type="PANTHER" id="PTHR37299">
    <property type="entry name" value="TRANSCRIPTIONAL REGULATOR-RELATED"/>
    <property type="match status" value="1"/>
</dbReference>
<evidence type="ECO:0000313" key="7">
    <source>
        <dbReference type="Proteomes" id="UP000886879"/>
    </source>
</evidence>
<keyword evidence="1" id="KW-0963">Cytoplasm</keyword>
<dbReference type="GO" id="GO:0003677">
    <property type="term" value="F:DNA binding"/>
    <property type="evidence" value="ECO:0007669"/>
    <property type="project" value="UniProtKB-KW"/>
</dbReference>
<reference evidence="6" key="2">
    <citation type="journal article" date="2021" name="PeerJ">
        <title>Extensive microbial diversity within the chicken gut microbiome revealed by metagenomics and culture.</title>
        <authorList>
            <person name="Gilroy R."/>
            <person name="Ravi A."/>
            <person name="Getino M."/>
            <person name="Pursley I."/>
            <person name="Horton D.L."/>
            <person name="Alikhan N.F."/>
            <person name="Baker D."/>
            <person name="Gharbi K."/>
            <person name="Hall N."/>
            <person name="Watson M."/>
            <person name="Adriaenssens E.M."/>
            <person name="Foster-Nyarko E."/>
            <person name="Jarju S."/>
            <person name="Secka A."/>
            <person name="Antonio M."/>
            <person name="Oren A."/>
            <person name="Chaudhuri R.R."/>
            <person name="La Ragione R."/>
            <person name="Hildebrand F."/>
            <person name="Pallen M.J."/>
        </authorList>
    </citation>
    <scope>NUCLEOTIDE SEQUENCE</scope>
    <source>
        <strain evidence="6">ChiGjej2B2-12916</strain>
    </source>
</reference>
<evidence type="ECO:0000256" key="2">
    <source>
        <dbReference type="ARBA" id="ARBA00023015"/>
    </source>
</evidence>
<protein>
    <submittedName>
        <fullName evidence="6">LytTR family transcriptional regulator</fullName>
    </submittedName>
</protein>
<reference evidence="6" key="1">
    <citation type="submission" date="2020-10" db="EMBL/GenBank/DDBJ databases">
        <authorList>
            <person name="Gilroy R."/>
        </authorList>
    </citation>
    <scope>NUCLEOTIDE SEQUENCE</scope>
    <source>
        <strain evidence="6">ChiGjej2B2-12916</strain>
    </source>
</reference>